<keyword evidence="8" id="KW-0133">Cell shape</keyword>
<keyword evidence="9" id="KW-0573">Peptidoglycan synthesis</keyword>
<dbReference type="Proteomes" id="UP000266287">
    <property type="component" value="Unassembled WGS sequence"/>
</dbReference>
<feature type="transmembrane region" description="Helical" evidence="21">
    <location>
        <begin position="330"/>
        <end position="353"/>
    </location>
</feature>
<evidence type="ECO:0000256" key="2">
    <source>
        <dbReference type="ARBA" id="ARBA00004752"/>
    </source>
</evidence>
<gene>
    <name evidence="22" type="primary">ftsW</name>
    <name evidence="22" type="ORF">B9J77_04700</name>
</gene>
<dbReference type="EMBL" id="NDHY01000013">
    <property type="protein sequence ID" value="RIH99759.1"/>
    <property type="molecule type" value="Genomic_DNA"/>
</dbReference>
<dbReference type="PANTHER" id="PTHR30474:SF2">
    <property type="entry name" value="PEPTIDOGLYCAN GLYCOSYLTRANSFERASE FTSW-RELATED"/>
    <property type="match status" value="1"/>
</dbReference>
<evidence type="ECO:0000256" key="12">
    <source>
        <dbReference type="ARBA" id="ARBA00023306"/>
    </source>
</evidence>
<keyword evidence="10 21" id="KW-1133">Transmembrane helix</keyword>
<dbReference type="GO" id="GO:0008360">
    <property type="term" value="P:regulation of cell shape"/>
    <property type="evidence" value="ECO:0007669"/>
    <property type="project" value="UniProtKB-KW"/>
</dbReference>
<dbReference type="GO" id="GO:0015648">
    <property type="term" value="F:lipid-linked peptidoglycan transporter activity"/>
    <property type="evidence" value="ECO:0007669"/>
    <property type="project" value="TreeGrafter"/>
</dbReference>
<reference evidence="22 23" key="1">
    <citation type="submission" date="2018-08" db="EMBL/GenBank/DDBJ databases">
        <title>Draft genome of candidate division NPL-UPA2 bacterium Unc8 that adapted to ultra-basic serpentinizing groundwater.</title>
        <authorList>
            <person name="Ishii S."/>
            <person name="Suzuki S."/>
            <person name="Nealson K.H."/>
        </authorList>
    </citation>
    <scope>NUCLEOTIDE SEQUENCE [LARGE SCALE GENOMIC DNA]</scope>
    <source>
        <strain evidence="22">Unc8</strain>
    </source>
</reference>
<evidence type="ECO:0000313" key="23">
    <source>
        <dbReference type="Proteomes" id="UP000266287"/>
    </source>
</evidence>
<evidence type="ECO:0000256" key="1">
    <source>
        <dbReference type="ARBA" id="ARBA00004651"/>
    </source>
</evidence>
<comment type="caution">
    <text evidence="22">The sequence shown here is derived from an EMBL/GenBank/DDBJ whole genome shotgun (WGS) entry which is preliminary data.</text>
</comment>
<evidence type="ECO:0000256" key="16">
    <source>
        <dbReference type="ARBA" id="ARBA00038053"/>
    </source>
</evidence>
<keyword evidence="13" id="KW-0961">Cell wall biogenesis/degradation</keyword>
<keyword evidence="5" id="KW-0328">Glycosyltransferase</keyword>
<dbReference type="AlphaFoldDB" id="A0A399FWF6"/>
<dbReference type="InterPro" id="IPR001182">
    <property type="entry name" value="FtsW/RodA"/>
</dbReference>
<comment type="similarity">
    <text evidence="16">Belongs to the SEDS family. FtsW subfamily.</text>
</comment>
<dbReference type="GO" id="GO:0051301">
    <property type="term" value="P:cell division"/>
    <property type="evidence" value="ECO:0007669"/>
    <property type="project" value="UniProtKB-KW"/>
</dbReference>
<dbReference type="NCBIfam" id="TIGR02614">
    <property type="entry name" value="ftsW"/>
    <property type="match status" value="1"/>
</dbReference>
<keyword evidence="7 21" id="KW-0812">Transmembrane</keyword>
<dbReference type="PANTHER" id="PTHR30474">
    <property type="entry name" value="CELL CYCLE PROTEIN"/>
    <property type="match status" value="1"/>
</dbReference>
<dbReference type="GO" id="GO:0032153">
    <property type="term" value="C:cell division site"/>
    <property type="evidence" value="ECO:0007669"/>
    <property type="project" value="TreeGrafter"/>
</dbReference>
<evidence type="ECO:0000256" key="4">
    <source>
        <dbReference type="ARBA" id="ARBA00022618"/>
    </source>
</evidence>
<evidence type="ECO:0000256" key="10">
    <source>
        <dbReference type="ARBA" id="ARBA00022989"/>
    </source>
</evidence>
<feature type="transmembrane region" description="Helical" evidence="21">
    <location>
        <begin position="180"/>
        <end position="199"/>
    </location>
</feature>
<keyword evidence="12" id="KW-0131">Cell cycle</keyword>
<dbReference type="Pfam" id="PF01098">
    <property type="entry name" value="FTSW_RODA_SPOVE"/>
    <property type="match status" value="1"/>
</dbReference>
<feature type="transmembrane region" description="Helical" evidence="21">
    <location>
        <begin position="297"/>
        <end position="318"/>
    </location>
</feature>
<evidence type="ECO:0000256" key="5">
    <source>
        <dbReference type="ARBA" id="ARBA00022676"/>
    </source>
</evidence>
<evidence type="ECO:0000256" key="21">
    <source>
        <dbReference type="SAM" id="Phobius"/>
    </source>
</evidence>
<dbReference type="GO" id="GO:0008955">
    <property type="term" value="F:peptidoglycan glycosyltransferase activity"/>
    <property type="evidence" value="ECO:0007669"/>
    <property type="project" value="UniProtKB-EC"/>
</dbReference>
<feature type="transmembrane region" description="Helical" evidence="21">
    <location>
        <begin position="220"/>
        <end position="239"/>
    </location>
</feature>
<evidence type="ECO:0000256" key="19">
    <source>
        <dbReference type="ARBA" id="ARBA00044770"/>
    </source>
</evidence>
<evidence type="ECO:0000313" key="22">
    <source>
        <dbReference type="EMBL" id="RIH99759.1"/>
    </source>
</evidence>
<feature type="transmembrane region" description="Helical" evidence="21">
    <location>
        <begin position="144"/>
        <end position="174"/>
    </location>
</feature>
<keyword evidence="3" id="KW-1003">Cell membrane</keyword>
<evidence type="ECO:0000256" key="9">
    <source>
        <dbReference type="ARBA" id="ARBA00022984"/>
    </source>
</evidence>
<evidence type="ECO:0000256" key="15">
    <source>
        <dbReference type="ARBA" id="ARBA00033270"/>
    </source>
</evidence>
<evidence type="ECO:0000256" key="6">
    <source>
        <dbReference type="ARBA" id="ARBA00022679"/>
    </source>
</evidence>
<feature type="transmembrane region" description="Helical" evidence="21">
    <location>
        <begin position="7"/>
        <end position="25"/>
    </location>
</feature>
<feature type="transmembrane region" description="Helical" evidence="21">
    <location>
        <begin position="45"/>
        <end position="62"/>
    </location>
</feature>
<dbReference type="GO" id="GO:0071555">
    <property type="term" value="P:cell wall organization"/>
    <property type="evidence" value="ECO:0007669"/>
    <property type="project" value="UniProtKB-KW"/>
</dbReference>
<evidence type="ECO:0000256" key="8">
    <source>
        <dbReference type="ARBA" id="ARBA00022960"/>
    </source>
</evidence>
<sequence>MNRETYLISIITLILIGCGLISIYSTTAIFAEQSMGDPFFFFRRQLLWVVVGSLALFAAMRIKYDLLRKINKPLLVLGVFLLVLVLFPQFGREAGGARRWLLLGGFSFQPVEIVKLFLIVYLARYLADKQKCLGKLHGFLPPVLVIMLVGGLVIFQPNLGTALLLVMVSFIMLFVGGVKISYLVGTAISFIPVLYFLVFDIAFRRRRILAFLDPWSDPSGVGYQIIQSLLALGSGGLWGVGLGRSQQKLFFLPASHTDFIFSIIGEEIGLIGTGAIMVLFILFIWIGIKIAWSAPDLFGYLLSIGITMIIGLQAAINIGVATGSLPTMGISLPFISFGGSSLVTTMAGVGLLLNVSRSSTSAQNQKLKIKTC</sequence>
<evidence type="ECO:0000256" key="11">
    <source>
        <dbReference type="ARBA" id="ARBA00023136"/>
    </source>
</evidence>
<comment type="catalytic activity">
    <reaction evidence="20">
        <text>[GlcNAc-(1-&gt;4)-Mur2Ac(oyl-L-Ala-gamma-D-Glu-L-Lys-D-Ala-D-Ala)](n)-di-trans,octa-cis-undecaprenyl diphosphate + beta-D-GlcNAc-(1-&gt;4)-Mur2Ac(oyl-L-Ala-gamma-D-Glu-L-Lys-D-Ala-D-Ala)-di-trans,octa-cis-undecaprenyl diphosphate = [GlcNAc-(1-&gt;4)-Mur2Ac(oyl-L-Ala-gamma-D-Glu-L-Lys-D-Ala-D-Ala)](n+1)-di-trans,octa-cis-undecaprenyl diphosphate + di-trans,octa-cis-undecaprenyl diphosphate + H(+)</text>
        <dbReference type="Rhea" id="RHEA:23708"/>
        <dbReference type="Rhea" id="RHEA-COMP:9602"/>
        <dbReference type="Rhea" id="RHEA-COMP:9603"/>
        <dbReference type="ChEBI" id="CHEBI:15378"/>
        <dbReference type="ChEBI" id="CHEBI:58405"/>
        <dbReference type="ChEBI" id="CHEBI:60033"/>
        <dbReference type="ChEBI" id="CHEBI:78435"/>
        <dbReference type="EC" id="2.4.99.28"/>
    </reaction>
</comment>
<dbReference type="PROSITE" id="PS51257">
    <property type="entry name" value="PROKAR_LIPOPROTEIN"/>
    <property type="match status" value="1"/>
</dbReference>
<keyword evidence="11 21" id="KW-0472">Membrane</keyword>
<evidence type="ECO:0000256" key="17">
    <source>
        <dbReference type="ARBA" id="ARBA00041185"/>
    </source>
</evidence>
<dbReference type="GO" id="GO:0005886">
    <property type="term" value="C:plasma membrane"/>
    <property type="evidence" value="ECO:0007669"/>
    <property type="project" value="UniProtKB-SubCell"/>
</dbReference>
<evidence type="ECO:0000256" key="18">
    <source>
        <dbReference type="ARBA" id="ARBA00041418"/>
    </source>
</evidence>
<evidence type="ECO:0000256" key="20">
    <source>
        <dbReference type="ARBA" id="ARBA00049902"/>
    </source>
</evidence>
<name>A0A399FWF6_UNCN2</name>
<evidence type="ECO:0000256" key="7">
    <source>
        <dbReference type="ARBA" id="ARBA00022692"/>
    </source>
</evidence>
<keyword evidence="6" id="KW-0808">Transferase</keyword>
<keyword evidence="4" id="KW-0132">Cell division</keyword>
<feature type="transmembrane region" description="Helical" evidence="21">
    <location>
        <begin position="102"/>
        <end position="123"/>
    </location>
</feature>
<evidence type="ECO:0000256" key="13">
    <source>
        <dbReference type="ARBA" id="ARBA00023316"/>
    </source>
</evidence>
<protein>
    <recommendedName>
        <fullName evidence="17">Probable peptidoglycan glycosyltransferase FtsW</fullName>
        <ecNumber evidence="19">2.4.99.28</ecNumber>
    </recommendedName>
    <alternativeName>
        <fullName evidence="18">Cell division protein FtsW</fullName>
    </alternativeName>
    <alternativeName>
        <fullName evidence="15">Cell wall polymerase</fullName>
    </alternativeName>
    <alternativeName>
        <fullName evidence="14">Peptidoglycan polymerase</fullName>
    </alternativeName>
</protein>
<dbReference type="GO" id="GO:0009252">
    <property type="term" value="P:peptidoglycan biosynthetic process"/>
    <property type="evidence" value="ECO:0007669"/>
    <property type="project" value="UniProtKB-KW"/>
</dbReference>
<feature type="transmembrane region" description="Helical" evidence="21">
    <location>
        <begin position="259"/>
        <end position="285"/>
    </location>
</feature>
<organism evidence="22 23">
    <name type="scientific">candidate division NPL-UPA2 bacterium Unc8</name>
    <dbReference type="NCBI Taxonomy" id="1980939"/>
    <lineage>
        <taxon>Bacteria</taxon>
    </lineage>
</organism>
<dbReference type="InterPro" id="IPR013437">
    <property type="entry name" value="FtsW"/>
</dbReference>
<comment type="pathway">
    <text evidence="2">Cell wall biogenesis; peptidoglycan biosynthesis.</text>
</comment>
<comment type="subcellular location">
    <subcellularLocation>
        <location evidence="1">Cell membrane</location>
        <topology evidence="1">Multi-pass membrane protein</topology>
    </subcellularLocation>
</comment>
<dbReference type="EC" id="2.4.99.28" evidence="19"/>
<evidence type="ECO:0000256" key="14">
    <source>
        <dbReference type="ARBA" id="ARBA00032370"/>
    </source>
</evidence>
<accession>A0A399FWF6</accession>
<proteinExistence type="inferred from homology"/>
<evidence type="ECO:0000256" key="3">
    <source>
        <dbReference type="ARBA" id="ARBA00022475"/>
    </source>
</evidence>
<feature type="transmembrane region" description="Helical" evidence="21">
    <location>
        <begin position="74"/>
        <end position="90"/>
    </location>
</feature>